<protein>
    <submittedName>
        <fullName evidence="1">Glycosyltransferase family 2 protein</fullName>
    </submittedName>
</protein>
<dbReference type="Pfam" id="PF13704">
    <property type="entry name" value="Glyco_tranf_2_4"/>
    <property type="match status" value="1"/>
</dbReference>
<dbReference type="Proteomes" id="UP000253977">
    <property type="component" value="Unassembled WGS sequence"/>
</dbReference>
<evidence type="ECO:0000313" key="1">
    <source>
        <dbReference type="EMBL" id="RDD67659.1"/>
    </source>
</evidence>
<reference evidence="1 2" key="1">
    <citation type="submission" date="2018-07" db="EMBL/GenBank/DDBJ databases">
        <title>Thalassococcus profundi sp. nov., a marine bacterium isolated from deep seawater of Okinawa Trough.</title>
        <authorList>
            <person name="Yu M."/>
        </authorList>
    </citation>
    <scope>NUCLEOTIDE SEQUENCE [LARGE SCALE GENOMIC DNA]</scope>
    <source>
        <strain evidence="1 2">WRAS1</strain>
    </source>
</reference>
<dbReference type="AlphaFoldDB" id="A0A369TQV1"/>
<dbReference type="EMBL" id="QPMK01000002">
    <property type="protein sequence ID" value="RDD67659.1"/>
    <property type="molecule type" value="Genomic_DNA"/>
</dbReference>
<dbReference type="GO" id="GO:0016740">
    <property type="term" value="F:transferase activity"/>
    <property type="evidence" value="ECO:0007669"/>
    <property type="project" value="UniProtKB-KW"/>
</dbReference>
<comment type="caution">
    <text evidence="1">The sequence shown here is derived from an EMBL/GenBank/DDBJ whole genome shotgun (WGS) entry which is preliminary data.</text>
</comment>
<gene>
    <name evidence="1" type="ORF">DU478_03115</name>
</gene>
<accession>A0A369TQV1</accession>
<keyword evidence="1" id="KW-0808">Transferase</keyword>
<organism evidence="1 2">
    <name type="scientific">Thalassococcus profundi</name>
    <dbReference type="NCBI Taxonomy" id="2282382"/>
    <lineage>
        <taxon>Bacteria</taxon>
        <taxon>Pseudomonadati</taxon>
        <taxon>Pseudomonadota</taxon>
        <taxon>Alphaproteobacteria</taxon>
        <taxon>Rhodobacterales</taxon>
        <taxon>Roseobacteraceae</taxon>
        <taxon>Thalassococcus</taxon>
    </lineage>
</organism>
<evidence type="ECO:0000313" key="2">
    <source>
        <dbReference type="Proteomes" id="UP000253977"/>
    </source>
</evidence>
<name>A0A369TQV1_9RHOB</name>
<sequence length="390" mass="43088">MVAKTDRAPRFGSTWRRLPATCPGDMPAGIAEAGVAMDRITRITEDRHRPGQTPVVALSHNEINILPDFLSHYRTLCYASFLIVDDRSTDGSREYLAAQPDVTLFEPVPGAEFGKERAIWKSGLLDHYGAGQWCLSPDVDELFVCPGPVSRGLAGYIAALEAEGAEAAIALMIDMYGDLALADHVHKADDGLSLTQRFDHFDGPAPFPGGYTMRPVTKKQLETHPAPPVRFNGGARDRLFFLQDAQPTALQSRMIERFLRLDRTVTPRGLDAVLRRLARNRTRHLFQGALNATKIGLFKWQPGTVFNGHVMDRPVRLSESIAALLHFPLTRGRAGIEYIVQRGQHAGGSRYYKALLDGGGLDRSPVFEHSRRYEGPQSLTGLIRDVPGGR</sequence>
<proteinExistence type="predicted"/>
<keyword evidence="2" id="KW-1185">Reference proteome</keyword>